<keyword evidence="4" id="KW-1185">Reference proteome</keyword>
<feature type="compositionally biased region" description="Acidic residues" evidence="1">
    <location>
        <begin position="915"/>
        <end position="931"/>
    </location>
</feature>
<feature type="region of interest" description="Disordered" evidence="1">
    <location>
        <begin position="1351"/>
        <end position="1418"/>
    </location>
</feature>
<gene>
    <name evidence="3" type="ORF">Esi_0368_0008</name>
</gene>
<reference evidence="3 4" key="1">
    <citation type="journal article" date="2010" name="Nature">
        <title>The Ectocarpus genome and the independent evolution of multicellularity in brown algae.</title>
        <authorList>
            <person name="Cock J.M."/>
            <person name="Sterck L."/>
            <person name="Rouze P."/>
            <person name="Scornet D."/>
            <person name="Allen A.E."/>
            <person name="Amoutzias G."/>
            <person name="Anthouard V."/>
            <person name="Artiguenave F."/>
            <person name="Aury J.M."/>
            <person name="Badger J.H."/>
            <person name="Beszteri B."/>
            <person name="Billiau K."/>
            <person name="Bonnet E."/>
            <person name="Bothwell J.H."/>
            <person name="Bowler C."/>
            <person name="Boyen C."/>
            <person name="Brownlee C."/>
            <person name="Carrano C.J."/>
            <person name="Charrier B."/>
            <person name="Cho G.Y."/>
            <person name="Coelho S.M."/>
            <person name="Collen J."/>
            <person name="Corre E."/>
            <person name="Da Silva C."/>
            <person name="Delage L."/>
            <person name="Delaroque N."/>
            <person name="Dittami S.M."/>
            <person name="Doulbeau S."/>
            <person name="Elias M."/>
            <person name="Farnham G."/>
            <person name="Gachon C.M."/>
            <person name="Gschloessl B."/>
            <person name="Heesch S."/>
            <person name="Jabbari K."/>
            <person name="Jubin C."/>
            <person name="Kawai H."/>
            <person name="Kimura K."/>
            <person name="Kloareg B."/>
            <person name="Kupper F.C."/>
            <person name="Lang D."/>
            <person name="Le Bail A."/>
            <person name="Leblanc C."/>
            <person name="Lerouge P."/>
            <person name="Lohr M."/>
            <person name="Lopez P.J."/>
            <person name="Martens C."/>
            <person name="Maumus F."/>
            <person name="Michel G."/>
            <person name="Miranda-Saavedra D."/>
            <person name="Morales J."/>
            <person name="Moreau H."/>
            <person name="Motomura T."/>
            <person name="Nagasato C."/>
            <person name="Napoli C.A."/>
            <person name="Nelson D.R."/>
            <person name="Nyvall-Collen P."/>
            <person name="Peters A.F."/>
            <person name="Pommier C."/>
            <person name="Potin P."/>
            <person name="Poulain J."/>
            <person name="Quesneville H."/>
            <person name="Read B."/>
            <person name="Rensing S.A."/>
            <person name="Ritter A."/>
            <person name="Rousvoal S."/>
            <person name="Samanta M."/>
            <person name="Samson G."/>
            <person name="Schroeder D.C."/>
            <person name="Segurens B."/>
            <person name="Strittmatter M."/>
            <person name="Tonon T."/>
            <person name="Tregear J.W."/>
            <person name="Valentin K."/>
            <person name="von Dassow P."/>
            <person name="Yamagishi T."/>
            <person name="Van de Peer Y."/>
            <person name="Wincker P."/>
        </authorList>
    </citation>
    <scope>NUCLEOTIDE SEQUENCE [LARGE SCALE GENOMIC DNA]</scope>
    <source>
        <strain evidence="4">Ec32 / CCAP1310/4</strain>
    </source>
</reference>
<evidence type="ECO:0000313" key="4">
    <source>
        <dbReference type="Proteomes" id="UP000002630"/>
    </source>
</evidence>
<feature type="region of interest" description="Disordered" evidence="1">
    <location>
        <begin position="1"/>
        <end position="51"/>
    </location>
</feature>
<dbReference type="EMBL" id="FN649746">
    <property type="protein sequence ID" value="CBN79686.1"/>
    <property type="molecule type" value="Genomic_DNA"/>
</dbReference>
<feature type="region of interest" description="Disordered" evidence="1">
    <location>
        <begin position="912"/>
        <end position="931"/>
    </location>
</feature>
<evidence type="ECO:0000259" key="2">
    <source>
        <dbReference type="Pfam" id="PF12726"/>
    </source>
</evidence>
<feature type="compositionally biased region" description="Basic and acidic residues" evidence="1">
    <location>
        <begin position="1051"/>
        <end position="1060"/>
    </location>
</feature>
<sequence length="1829" mass="190140">MDVEVISVDGQSDESNLEEGELGDEEIFSQEQPAQGEQDAEIPPQQQEQQHDLATDTIDLTAAGCEAAISRFEQEYDDLHRSAQGFGFPFEAVAELLLRHPEHWWCRYPDAMAEMLLSLDGGCESEGLPYAPVTSDTSTTSSDSLTGVGIVWQTVSLQLSTCKRCLRRYHAAKETVLARLLSEEERPAETQRLEAAVLEHDRDRLQRSFRSTGKAPAGIPARSDGAGSGTVATGQGLAGVDGEACKTTGAAATASSSFPLGVDGTLAFWEVLSYSQLLEDGGIEGAFLAALSQVTSSGEGVFSGEEWNQHWPGVLTLLVHREASTRAWAQSMARRAGGIRAKEYVEVLSPVIDRWVPVLERGLSSGGAHPTASGSDPDSDGERLHWSGLHVALQLLEPSAAPLLAYGFPTLVDLALQKFDDGPGPRGVSLYLQVCGCLSALLRLLGAEMWEYSSRQPSEVLEALERQTSYGDGADTADFRGTGRRMLPNEAIQKKVFEMLPLLVSSAAAVDRPSGATGWGTAVYGNQGIGGGTDHPGVAARHIDDAAAAAGVLPVADAVLSFLSREIASLSAVAPENNRGAHGRRQMALAKALLGVLETCYNGSAGGGESDDDSDLLEPESWPWNAAAASAAAAAAATSGAWCYPSWPVRSVPSWGPRLADIAGDRSGRASGESTAVAVVDRAARVVQLVLREHGGAAWRAALSALRLPPSASSSGSGSASQSSGRMEDEECVVPLCGPLLERICLELPLMDLPVRVHAAVFEAHGWLSLLPCGHSAIRAAEGRGGPAASRVLAALHSGMMSQFVRLFVPYVQGLTEIVKNRGALLAAVPTARAALEELVSRSVFSDGGRRGDLRPLLGRFPPDCARACFQAVPQALGAMAAAGPHLSLKSWSPLFQAVGVLGCAVLLPKASAADGDEEEEERQGEGEGEEDELWEVLEAVWEFIFLQVIPEALPALREQHATRLEEAFRALFGSLESLWPLLTGPAAQRRRPRLTDGFYRSRSLWLQPLLSWVSAAWLPRVAREAAAIFVQRSLLPFLHASSCGSAAGGGDERGARGDDDPSVGVSPRKTVRLVGDKLRAVEGEGRSAWALSSEEPEADLLAALKSAAVAATAKGTAVDPCSPPAATGGAAGSRVDPHSPAAPRNPFALSAARRGNGGSSAASGWSRTPWEDRLGVGNSATPSSESAGRPLSESALAQITYSSPAAAPERTARTPGLRRGSHYPKAGGNDSSQARQGGGSTAGGGGGGGGGFRDSRGRSTAASTEGGSLGVRPEKTASRAVSNSTANDDDEVGSSSGARGRKTYVTAAEAAAARASEAKANTAKVAAAAAVAAAARPRGSVVERWREMQRRQMGETTEVVASAPAASQSRSLQQQQEQARSPRNAAAQTTSKEARAAFATAAQAAARRGDSPDGGNGSLATTVAGAATLDYASLAEASATELHKLVLSSWTVPELFAASTKSARSGGRFQGPKRGHEVGRSSSSSLWLSKVPTRFQSVEQYLEVFRGLLLDEIFATLVAALDGGGSGGRGGGRGGPPEAMTLRVASLVEGGKGGFGHITMVADDGGGSSHRFAHDDVLLLSLAKPSDGAVGGGHVSGDGGSAATTTACLGLFEKEPRGAARGPAGMPGSGRSSVRAKVLFRSTAPGDRGRNRSTIERGAGAIIPKKATAESRGQGQGEEEAASAVLRAFRELGSQVRVTRLEGLSTSTREFVALEASPRAALLHHILQATSEPSLQPLQETPQRAPGNSTTSNDNLWATKLAPPYLVDEASFADACKRLSSVEDSALLGESGAGGGSPAIAAGLAADIAGPAESLMRSLGCLASFRND</sequence>
<feature type="compositionally biased region" description="Gly residues" evidence="1">
    <location>
        <begin position="1237"/>
        <end position="1253"/>
    </location>
</feature>
<evidence type="ECO:0000256" key="1">
    <source>
        <dbReference type="SAM" id="MobiDB-lite"/>
    </source>
</evidence>
<feature type="compositionally biased region" description="Low complexity" evidence="1">
    <location>
        <begin position="1149"/>
        <end position="1168"/>
    </location>
</feature>
<dbReference type="EMBL" id="FN648562">
    <property type="protein sequence ID" value="CBN79686.1"/>
    <property type="molecule type" value="Genomic_DNA"/>
</dbReference>
<feature type="region of interest" description="Disordered" evidence="1">
    <location>
        <begin position="1642"/>
        <end position="1680"/>
    </location>
</feature>
<feature type="domain" description="Helicase Sen1 N-terminal" evidence="2">
    <location>
        <begin position="153"/>
        <end position="470"/>
    </location>
</feature>
<feature type="region of interest" description="Disordered" evidence="1">
    <location>
        <begin position="1462"/>
        <end position="1481"/>
    </location>
</feature>
<feature type="compositionally biased region" description="Low complexity" evidence="1">
    <location>
        <begin position="1397"/>
        <end position="1407"/>
    </location>
</feature>
<dbReference type="InterPro" id="IPR024481">
    <property type="entry name" value="Helicase_Sen1_N"/>
</dbReference>
<protein>
    <recommendedName>
        <fullName evidence="2">Helicase Sen1 N-terminal domain-containing protein</fullName>
    </recommendedName>
</protein>
<feature type="region of interest" description="Disordered" evidence="1">
    <location>
        <begin position="210"/>
        <end position="230"/>
    </location>
</feature>
<dbReference type="STRING" id="2880.D8LLI4"/>
<dbReference type="Proteomes" id="UP000002630">
    <property type="component" value="Linkage Group LG21"/>
</dbReference>
<feature type="compositionally biased region" description="Acidic residues" evidence="1">
    <location>
        <begin position="11"/>
        <end position="28"/>
    </location>
</feature>
<dbReference type="Pfam" id="PF12726">
    <property type="entry name" value="SEN1_N"/>
    <property type="match status" value="1"/>
</dbReference>
<organism evidence="3 4">
    <name type="scientific">Ectocarpus siliculosus</name>
    <name type="common">Brown alga</name>
    <name type="synonym">Conferva siliculosa</name>
    <dbReference type="NCBI Taxonomy" id="2880"/>
    <lineage>
        <taxon>Eukaryota</taxon>
        <taxon>Sar</taxon>
        <taxon>Stramenopiles</taxon>
        <taxon>Ochrophyta</taxon>
        <taxon>PX clade</taxon>
        <taxon>Phaeophyceae</taxon>
        <taxon>Ectocarpales</taxon>
        <taxon>Ectocarpaceae</taxon>
        <taxon>Ectocarpus</taxon>
    </lineage>
</organism>
<feature type="region of interest" description="Disordered" evidence="1">
    <location>
        <begin position="1733"/>
        <end position="1757"/>
    </location>
</feature>
<feature type="compositionally biased region" description="Low complexity" evidence="1">
    <location>
        <begin position="1362"/>
        <end position="1384"/>
    </location>
</feature>
<evidence type="ECO:0000313" key="3">
    <source>
        <dbReference type="EMBL" id="CBN79686.1"/>
    </source>
</evidence>
<dbReference type="InParanoid" id="D8LLI4"/>
<feature type="compositionally biased region" description="Low complexity" evidence="1">
    <location>
        <begin position="1205"/>
        <end position="1216"/>
    </location>
</feature>
<feature type="region of interest" description="Disordered" evidence="1">
    <location>
        <begin position="1116"/>
        <end position="1299"/>
    </location>
</feature>
<accession>D8LLI4</accession>
<dbReference type="OrthoDB" id="10486108at2759"/>
<proteinExistence type="predicted"/>
<name>D8LLI4_ECTSI</name>
<feature type="region of interest" description="Disordered" evidence="1">
    <location>
        <begin position="1047"/>
        <end position="1070"/>
    </location>
</feature>